<keyword evidence="6 15" id="KW-0808">Transferase</keyword>
<dbReference type="GO" id="GO:0005953">
    <property type="term" value="C:CAAX-protein geranylgeranyltransferase complex"/>
    <property type="evidence" value="ECO:0007669"/>
    <property type="project" value="TreeGrafter"/>
</dbReference>
<comment type="similarity">
    <text evidence="2">Belongs to the protein prenyltransferase subunit alpha family.</text>
</comment>
<evidence type="ECO:0000256" key="8">
    <source>
        <dbReference type="ARBA" id="ARBA00022842"/>
    </source>
</evidence>
<keyword evidence="14" id="KW-0472">Membrane</keyword>
<dbReference type="AlphaFoldDB" id="A0A0V0UDU1"/>
<keyword evidence="16" id="KW-1185">Reference proteome</keyword>
<dbReference type="Proteomes" id="UP000055048">
    <property type="component" value="Unassembled WGS sequence"/>
</dbReference>
<dbReference type="GO" id="GO:0004660">
    <property type="term" value="F:protein farnesyltransferase activity"/>
    <property type="evidence" value="ECO:0007669"/>
    <property type="project" value="UniProtKB-EC"/>
</dbReference>
<dbReference type="PANTHER" id="PTHR11129:SF1">
    <property type="entry name" value="PROTEIN FARNESYLTRANSFERASE_GERANYLGERANYLTRANSFERASE TYPE-1 SUBUNIT ALPHA"/>
    <property type="match status" value="1"/>
</dbReference>
<evidence type="ECO:0000256" key="7">
    <source>
        <dbReference type="ARBA" id="ARBA00022737"/>
    </source>
</evidence>
<dbReference type="EMBL" id="JYDJ01000023">
    <property type="protein sequence ID" value="KRX48851.1"/>
    <property type="molecule type" value="Genomic_DNA"/>
</dbReference>
<proteinExistence type="inferred from homology"/>
<keyword evidence="8" id="KW-0460">Magnesium</keyword>
<dbReference type="Pfam" id="PF01239">
    <property type="entry name" value="PPTA"/>
    <property type="match status" value="3"/>
</dbReference>
<keyword evidence="14" id="KW-0812">Transmembrane</keyword>
<gene>
    <name evidence="15" type="primary">FNTA</name>
    <name evidence="15" type="ORF">T05_3152</name>
</gene>
<comment type="caution">
    <text evidence="15">The sequence shown here is derived from an EMBL/GenBank/DDBJ whole genome shotgun (WGS) entry which is preliminary data.</text>
</comment>
<evidence type="ECO:0000256" key="4">
    <source>
        <dbReference type="ARBA" id="ARBA00012702"/>
    </source>
</evidence>
<sequence length="313" mass="36679">MKFQSNTGFIKSLTELRDITMCPNICGIACFVVLLILSPIDIIFICTMAESLCVFNSSEFKDVQPIYLSEEESGVINIIEDVYAYFRALFNKQEISERALKLTEEAANLNPANYTVLSSKNTERIEQRFEKRSRILLSHHRRLLIEILNDPTGELEFTQSMLQEDYKNYHAWQHRQWLISHFKLWDNELVYSEEMIKKDARNNSAWNYRYFVINSTTGFDAQVTEREIQMTLENIKKLPHNESAWNYLNGIVEDRGPSSFENVVNFCEYLLSQKQTSPQLLAFLYTAYLDKFQKTEDENFKNKAIKANVRYAS</sequence>
<dbReference type="Gene3D" id="1.25.40.120">
    <property type="entry name" value="Protein prenylyltransferase"/>
    <property type="match status" value="1"/>
</dbReference>
<evidence type="ECO:0000256" key="1">
    <source>
        <dbReference type="ARBA" id="ARBA00001946"/>
    </source>
</evidence>
<evidence type="ECO:0000256" key="11">
    <source>
        <dbReference type="ARBA" id="ARBA00042436"/>
    </source>
</evidence>
<evidence type="ECO:0000256" key="6">
    <source>
        <dbReference type="ARBA" id="ARBA00022679"/>
    </source>
</evidence>
<protein>
    <recommendedName>
        <fullName evidence="9">Protein farnesyltransferase/geranylgeranyltransferase type-1 subunit alpha</fullName>
        <ecNumber evidence="4">2.5.1.58</ecNumber>
        <ecNumber evidence="3">2.5.1.59</ecNumber>
    </recommendedName>
    <alternativeName>
        <fullName evidence="12">CAAX farnesyltransferase subunit alpha</fullName>
    </alternativeName>
    <alternativeName>
        <fullName evidence="11">FTase-alpha</fullName>
    </alternativeName>
    <alternativeName>
        <fullName evidence="10">Ras proteins prenyltransferase subunit alpha</fullName>
    </alternativeName>
    <alternativeName>
        <fullName evidence="13">Type I protein geranyl-geranyltransferase subunit alpha</fullName>
    </alternativeName>
</protein>
<dbReference type="SUPFAM" id="SSF48439">
    <property type="entry name" value="Protein prenylyltransferase"/>
    <property type="match status" value="1"/>
</dbReference>
<evidence type="ECO:0000256" key="2">
    <source>
        <dbReference type="ARBA" id="ARBA00006734"/>
    </source>
</evidence>
<comment type="cofactor">
    <cofactor evidence="1">
        <name>Mg(2+)</name>
        <dbReference type="ChEBI" id="CHEBI:18420"/>
    </cofactor>
</comment>
<feature type="transmembrane region" description="Helical" evidence="14">
    <location>
        <begin position="21"/>
        <end position="45"/>
    </location>
</feature>
<evidence type="ECO:0000313" key="15">
    <source>
        <dbReference type="EMBL" id="KRX48851.1"/>
    </source>
</evidence>
<evidence type="ECO:0000256" key="10">
    <source>
        <dbReference type="ARBA" id="ARBA00041392"/>
    </source>
</evidence>
<name>A0A0V0UDU1_9BILA</name>
<evidence type="ECO:0000256" key="9">
    <source>
        <dbReference type="ARBA" id="ARBA00040965"/>
    </source>
</evidence>
<dbReference type="GO" id="GO:0004662">
    <property type="term" value="F:CAAX-protein geranylgeranyltransferase activity"/>
    <property type="evidence" value="ECO:0007669"/>
    <property type="project" value="UniProtKB-EC"/>
</dbReference>
<dbReference type="PROSITE" id="PS51147">
    <property type="entry name" value="PFTA"/>
    <property type="match status" value="3"/>
</dbReference>
<dbReference type="OrthoDB" id="272289at2759"/>
<dbReference type="PANTHER" id="PTHR11129">
    <property type="entry name" value="PROTEIN FARNESYLTRANSFERASE ALPHA SUBUNIT/RAB GERANYLGERANYL TRANSFERASE ALPHA SUBUNIT"/>
    <property type="match status" value="1"/>
</dbReference>
<dbReference type="InterPro" id="IPR002088">
    <property type="entry name" value="Prenyl_trans_a"/>
</dbReference>
<accession>A0A0V0UDU1</accession>
<dbReference type="EC" id="2.5.1.59" evidence="3"/>
<dbReference type="GO" id="GO:0005965">
    <property type="term" value="C:protein farnesyltransferase complex"/>
    <property type="evidence" value="ECO:0007669"/>
    <property type="project" value="TreeGrafter"/>
</dbReference>
<dbReference type="EC" id="2.5.1.58" evidence="4"/>
<evidence type="ECO:0000256" key="5">
    <source>
        <dbReference type="ARBA" id="ARBA00022602"/>
    </source>
</evidence>
<keyword evidence="14" id="KW-1133">Transmembrane helix</keyword>
<reference evidence="15 16" key="1">
    <citation type="submission" date="2015-01" db="EMBL/GenBank/DDBJ databases">
        <title>Evolution of Trichinella species and genotypes.</title>
        <authorList>
            <person name="Korhonen P.K."/>
            <person name="Edoardo P."/>
            <person name="Giuseppe L.R."/>
            <person name="Gasser R.B."/>
        </authorList>
    </citation>
    <scope>NUCLEOTIDE SEQUENCE [LARGE SCALE GENOMIC DNA]</scope>
    <source>
        <strain evidence="15">ISS417</strain>
    </source>
</reference>
<keyword evidence="5" id="KW-0637">Prenyltransferase</keyword>
<organism evidence="15 16">
    <name type="scientific">Trichinella murrelli</name>
    <dbReference type="NCBI Taxonomy" id="144512"/>
    <lineage>
        <taxon>Eukaryota</taxon>
        <taxon>Metazoa</taxon>
        <taxon>Ecdysozoa</taxon>
        <taxon>Nematoda</taxon>
        <taxon>Enoplea</taxon>
        <taxon>Dorylaimia</taxon>
        <taxon>Trichinellida</taxon>
        <taxon>Trichinellidae</taxon>
        <taxon>Trichinella</taxon>
    </lineage>
</organism>
<evidence type="ECO:0000256" key="3">
    <source>
        <dbReference type="ARBA" id="ARBA00012700"/>
    </source>
</evidence>
<dbReference type="STRING" id="144512.A0A0V0UDU1"/>
<evidence type="ECO:0000313" key="16">
    <source>
        <dbReference type="Proteomes" id="UP000055048"/>
    </source>
</evidence>
<evidence type="ECO:0000256" key="14">
    <source>
        <dbReference type="SAM" id="Phobius"/>
    </source>
</evidence>
<evidence type="ECO:0000256" key="12">
    <source>
        <dbReference type="ARBA" id="ARBA00043086"/>
    </source>
</evidence>
<keyword evidence="7" id="KW-0677">Repeat</keyword>
<evidence type="ECO:0000256" key="13">
    <source>
        <dbReference type="ARBA" id="ARBA00043219"/>
    </source>
</evidence>